<dbReference type="GO" id="GO:0032453">
    <property type="term" value="F:histone H3K4 demethylase activity"/>
    <property type="evidence" value="ECO:0007669"/>
    <property type="project" value="TreeGrafter"/>
</dbReference>
<dbReference type="InterPro" id="IPR003347">
    <property type="entry name" value="JmjC_dom"/>
</dbReference>
<dbReference type="InterPro" id="IPR039994">
    <property type="entry name" value="NO66-like"/>
</dbReference>
<keyword evidence="5" id="KW-0689">Ribosomal protein</keyword>
<dbReference type="GO" id="GO:0046872">
    <property type="term" value="F:metal ion binding"/>
    <property type="evidence" value="ECO:0007669"/>
    <property type="project" value="UniProtKB-KW"/>
</dbReference>
<dbReference type="EMBL" id="JACHXA010000001">
    <property type="protein sequence ID" value="MBB3063922.1"/>
    <property type="molecule type" value="Genomic_DNA"/>
</dbReference>
<dbReference type="PANTHER" id="PTHR13096">
    <property type="entry name" value="MINA53 MYC INDUCED NUCLEAR ANTIGEN"/>
    <property type="match status" value="1"/>
</dbReference>
<sequence>MTTGLSFRALLASETPEEFLAKTYTRKPLFIKGDAAKAEAVFSWGQLNEMLQVANLWSEASMDLALNGKLIPPQKFCYASVDREGRPCQRPDPRSVQQALKQGATLALAFADTLSPGVRATSLAVGANVSAPVNTSIFASHKGIQGYNEHFDTQNVFALQISGEKTWRVYENRIPSVAAIPGFDSESLTPDQVKERMGKVLLEVTAKPGDLLYIPHGFVHAATASSEDCLHVSFGACHFVLQDYMNLLMRELPQEVLFRQYLPHFEDKKSYETLLQEAAAKLTEIMKRPNQAQAMADYVRQKTFEIYASYNLPLRESMDLFRVRNLGVKLVRRGSGFQVKRGDQKLDLDETQSRVAEWLLDRDFAARHEIEGAFQDIEKPRMHGVLQGLLAAGVLEAL</sequence>
<evidence type="ECO:0000256" key="3">
    <source>
        <dbReference type="ARBA" id="ARBA00023004"/>
    </source>
</evidence>
<keyword evidence="2" id="KW-0479">Metal-binding</keyword>
<comment type="cofactor">
    <cofactor evidence="1">
        <name>Fe(2+)</name>
        <dbReference type="ChEBI" id="CHEBI:29033"/>
    </cofactor>
</comment>
<organism evidence="5 6">
    <name type="scientific">Limibacillus halophilus</name>
    <dbReference type="NCBI Taxonomy" id="1579333"/>
    <lineage>
        <taxon>Bacteria</taxon>
        <taxon>Pseudomonadati</taxon>
        <taxon>Pseudomonadota</taxon>
        <taxon>Alphaproteobacteria</taxon>
        <taxon>Rhodospirillales</taxon>
        <taxon>Rhodovibrionaceae</taxon>
        <taxon>Limibacillus</taxon>
    </lineage>
</organism>
<dbReference type="Gene3D" id="2.60.120.650">
    <property type="entry name" value="Cupin"/>
    <property type="match status" value="1"/>
</dbReference>
<dbReference type="GO" id="GO:0005840">
    <property type="term" value="C:ribosome"/>
    <property type="evidence" value="ECO:0007669"/>
    <property type="project" value="UniProtKB-KW"/>
</dbReference>
<protein>
    <submittedName>
        <fullName evidence="5">Ribosomal protein L16 Arg81 hydroxylase</fullName>
    </submittedName>
</protein>
<proteinExistence type="predicted"/>
<keyword evidence="3" id="KW-0408">Iron</keyword>
<name>A0A839SN96_9PROT</name>
<gene>
    <name evidence="5" type="ORF">FHR98_000187</name>
</gene>
<evidence type="ECO:0000313" key="5">
    <source>
        <dbReference type="EMBL" id="MBB3063922.1"/>
    </source>
</evidence>
<evidence type="ECO:0000259" key="4">
    <source>
        <dbReference type="PROSITE" id="PS51184"/>
    </source>
</evidence>
<dbReference type="Pfam" id="PF08007">
    <property type="entry name" value="JmjC_2"/>
    <property type="match status" value="1"/>
</dbReference>
<dbReference type="AlphaFoldDB" id="A0A839SN96"/>
<keyword evidence="6" id="KW-1185">Reference proteome</keyword>
<dbReference type="PANTHER" id="PTHR13096:SF9">
    <property type="entry name" value="BIFUNCTIONAL LYSINE-SPECIFIC DEMETHYLASE AND HISTIDYL-HYDROXYLASE"/>
    <property type="match status" value="1"/>
</dbReference>
<dbReference type="GO" id="GO:0051864">
    <property type="term" value="F:histone H3K36 demethylase activity"/>
    <property type="evidence" value="ECO:0007669"/>
    <property type="project" value="TreeGrafter"/>
</dbReference>
<evidence type="ECO:0000256" key="1">
    <source>
        <dbReference type="ARBA" id="ARBA00001954"/>
    </source>
</evidence>
<comment type="caution">
    <text evidence="5">The sequence shown here is derived from an EMBL/GenBank/DDBJ whole genome shotgun (WGS) entry which is preliminary data.</text>
</comment>
<evidence type="ECO:0000313" key="6">
    <source>
        <dbReference type="Proteomes" id="UP000581135"/>
    </source>
</evidence>
<dbReference type="PROSITE" id="PS51184">
    <property type="entry name" value="JMJC"/>
    <property type="match status" value="1"/>
</dbReference>
<accession>A0A839SN96</accession>
<dbReference type="RefSeq" id="WP_183414732.1">
    <property type="nucleotide sequence ID" value="NZ_JACHXA010000001.1"/>
</dbReference>
<evidence type="ECO:0000256" key="2">
    <source>
        <dbReference type="ARBA" id="ARBA00022723"/>
    </source>
</evidence>
<dbReference type="Proteomes" id="UP000581135">
    <property type="component" value="Unassembled WGS sequence"/>
</dbReference>
<keyword evidence="5" id="KW-0687">Ribonucleoprotein</keyword>
<feature type="domain" description="JmjC" evidence="4">
    <location>
        <begin position="42"/>
        <end position="253"/>
    </location>
</feature>
<dbReference type="SUPFAM" id="SSF51197">
    <property type="entry name" value="Clavaminate synthase-like"/>
    <property type="match status" value="1"/>
</dbReference>
<reference evidence="5 6" key="1">
    <citation type="submission" date="2020-08" db="EMBL/GenBank/DDBJ databases">
        <title>Genomic Encyclopedia of Type Strains, Phase III (KMG-III): the genomes of soil and plant-associated and newly described type strains.</title>
        <authorList>
            <person name="Whitman W."/>
        </authorList>
    </citation>
    <scope>NUCLEOTIDE SEQUENCE [LARGE SCALE GENOMIC DNA]</scope>
    <source>
        <strain evidence="5 6">CECT 8803</strain>
    </source>
</reference>